<feature type="compositionally biased region" description="Low complexity" evidence="18">
    <location>
        <begin position="2040"/>
        <end position="2056"/>
    </location>
</feature>
<feature type="compositionally biased region" description="Basic and acidic residues" evidence="18">
    <location>
        <begin position="1535"/>
        <end position="1550"/>
    </location>
</feature>
<dbReference type="InterPro" id="IPR024678">
    <property type="entry name" value="Kinase_OSR1/WNK_CCT"/>
</dbReference>
<feature type="compositionally biased region" description="Low complexity" evidence="18">
    <location>
        <begin position="2320"/>
        <end position="2334"/>
    </location>
</feature>
<feature type="domain" description="Protein kinase" evidence="19">
    <location>
        <begin position="201"/>
        <end position="459"/>
    </location>
</feature>
<dbReference type="GO" id="GO:0004674">
    <property type="term" value="F:protein serine/threonine kinase activity"/>
    <property type="evidence" value="ECO:0007669"/>
    <property type="project" value="UniProtKB-KW"/>
</dbReference>
<feature type="region of interest" description="Disordered" evidence="18">
    <location>
        <begin position="1849"/>
        <end position="1928"/>
    </location>
</feature>
<feature type="compositionally biased region" description="Polar residues" evidence="18">
    <location>
        <begin position="2154"/>
        <end position="2169"/>
    </location>
</feature>
<dbReference type="InterPro" id="IPR011009">
    <property type="entry name" value="Kinase-like_dom_sf"/>
</dbReference>
<feature type="compositionally biased region" description="Polar residues" evidence="18">
    <location>
        <begin position="1901"/>
        <end position="1915"/>
    </location>
</feature>
<feature type="compositionally biased region" description="Low complexity" evidence="18">
    <location>
        <begin position="2522"/>
        <end position="2541"/>
    </location>
</feature>
<dbReference type="InterPro" id="IPR000719">
    <property type="entry name" value="Prot_kinase_dom"/>
</dbReference>
<dbReference type="Pfam" id="PF12202">
    <property type="entry name" value="OSR1_C"/>
    <property type="match status" value="1"/>
</dbReference>
<keyword evidence="4" id="KW-0963">Cytoplasm</keyword>
<evidence type="ECO:0000256" key="6">
    <source>
        <dbReference type="ARBA" id="ARBA00022553"/>
    </source>
</evidence>
<feature type="region of interest" description="Disordered" evidence="18">
    <location>
        <begin position="1221"/>
        <end position="1242"/>
    </location>
</feature>
<dbReference type="Gene3D" id="3.10.20.90">
    <property type="entry name" value="Phosphatidylinositol 3-kinase Catalytic Subunit, Chain A, domain 1"/>
    <property type="match status" value="2"/>
</dbReference>
<comment type="caution">
    <text evidence="20">The sequence shown here is derived from an EMBL/GenBank/DDBJ whole genome shotgun (WGS) entry which is preliminary data.</text>
</comment>
<evidence type="ECO:0000256" key="17">
    <source>
        <dbReference type="ARBA" id="ARBA00083534"/>
    </source>
</evidence>
<feature type="compositionally biased region" description="Acidic residues" evidence="18">
    <location>
        <begin position="2221"/>
        <end position="2230"/>
    </location>
</feature>
<evidence type="ECO:0000256" key="14">
    <source>
        <dbReference type="ARBA" id="ARBA00063874"/>
    </source>
</evidence>
<evidence type="ECO:0000256" key="9">
    <source>
        <dbReference type="ARBA" id="ARBA00022777"/>
    </source>
</evidence>
<keyword evidence="11" id="KW-0832">Ubl conjugation</keyword>
<feature type="compositionally biased region" description="Polar residues" evidence="18">
    <location>
        <begin position="2468"/>
        <end position="2492"/>
    </location>
</feature>
<feature type="compositionally biased region" description="Low complexity" evidence="18">
    <location>
        <begin position="1877"/>
        <end position="1900"/>
    </location>
</feature>
<keyword evidence="6" id="KW-0597">Phosphoprotein</keyword>
<dbReference type="GO" id="GO:1904062">
    <property type="term" value="P:regulation of monoatomic cation transmembrane transport"/>
    <property type="evidence" value="ECO:0007669"/>
    <property type="project" value="UniProtKB-ARBA"/>
</dbReference>
<feature type="compositionally biased region" description="Polar residues" evidence="18">
    <location>
        <begin position="1315"/>
        <end position="1332"/>
    </location>
</feature>
<dbReference type="Pfam" id="PF00069">
    <property type="entry name" value="Pkinase"/>
    <property type="match status" value="1"/>
</dbReference>
<feature type="region of interest" description="Disordered" evidence="18">
    <location>
        <begin position="151"/>
        <end position="181"/>
    </location>
</feature>
<evidence type="ECO:0000256" key="13">
    <source>
        <dbReference type="ARBA" id="ARBA00048679"/>
    </source>
</evidence>
<dbReference type="PANTHER" id="PTHR13902">
    <property type="entry name" value="SERINE/THREONINE-PROTEIN KINASE WNK WITH NO LYSINE -RELATED"/>
    <property type="match status" value="1"/>
</dbReference>
<feature type="region of interest" description="Disordered" evidence="18">
    <location>
        <begin position="1515"/>
        <end position="1577"/>
    </location>
</feature>
<dbReference type="GO" id="GO:0006884">
    <property type="term" value="P:cell volume homeostasis"/>
    <property type="evidence" value="ECO:0007669"/>
    <property type="project" value="UniProtKB-ARBA"/>
</dbReference>
<dbReference type="SMART" id="SM00220">
    <property type="entry name" value="S_TKc"/>
    <property type="match status" value="1"/>
</dbReference>
<evidence type="ECO:0000256" key="16">
    <source>
        <dbReference type="ARBA" id="ARBA00080935"/>
    </source>
</evidence>
<accession>A0AA88THZ0</accession>
<feature type="region of interest" description="Disordered" evidence="18">
    <location>
        <begin position="1"/>
        <end position="96"/>
    </location>
</feature>
<keyword evidence="10" id="KW-0067">ATP-binding</keyword>
<feature type="region of interest" description="Disordered" evidence="18">
    <location>
        <begin position="1694"/>
        <end position="1729"/>
    </location>
</feature>
<keyword evidence="9" id="KW-0418">Kinase</keyword>
<feature type="compositionally biased region" description="Polar residues" evidence="18">
    <location>
        <begin position="1694"/>
        <end position="1714"/>
    </location>
</feature>
<protein>
    <recommendedName>
        <fullName evidence="15">Serine/threonine-protein kinase WNK3</fullName>
        <ecNumber evidence="3">2.7.11.1</ecNumber>
    </recommendedName>
    <alternativeName>
        <fullName evidence="16">Protein kinase lysine-deficient 3</fullName>
    </alternativeName>
    <alternativeName>
        <fullName evidence="17">Protein kinase with no lysine 3</fullName>
    </alternativeName>
</protein>
<dbReference type="FunFam" id="3.30.200.20:FF:000494">
    <property type="entry name" value="serine/threonine-protein kinase WNK2 isoform X2"/>
    <property type="match status" value="1"/>
</dbReference>
<dbReference type="EMBL" id="JAUYZG010000016">
    <property type="protein sequence ID" value="KAK2885571.1"/>
    <property type="molecule type" value="Genomic_DNA"/>
</dbReference>
<evidence type="ECO:0000313" key="20">
    <source>
        <dbReference type="EMBL" id="KAK2885571.1"/>
    </source>
</evidence>
<feature type="compositionally biased region" description="Polar residues" evidence="18">
    <location>
        <begin position="2275"/>
        <end position="2285"/>
    </location>
</feature>
<dbReference type="GO" id="GO:0005524">
    <property type="term" value="F:ATP binding"/>
    <property type="evidence" value="ECO:0007669"/>
    <property type="project" value="UniProtKB-KW"/>
</dbReference>
<feature type="region of interest" description="Disordered" evidence="18">
    <location>
        <begin position="1950"/>
        <end position="2234"/>
    </location>
</feature>
<keyword evidence="8" id="KW-0547">Nucleotide-binding</keyword>
<evidence type="ECO:0000256" key="15">
    <source>
        <dbReference type="ARBA" id="ARBA00071800"/>
    </source>
</evidence>
<evidence type="ECO:0000256" key="11">
    <source>
        <dbReference type="ARBA" id="ARBA00022843"/>
    </source>
</evidence>
<feature type="compositionally biased region" description="Basic residues" evidence="18">
    <location>
        <begin position="2295"/>
        <end position="2309"/>
    </location>
</feature>
<feature type="region of interest" description="Disordered" evidence="18">
    <location>
        <begin position="1636"/>
        <end position="1664"/>
    </location>
</feature>
<feature type="compositionally biased region" description="Polar residues" evidence="18">
    <location>
        <begin position="2548"/>
        <end position="2558"/>
    </location>
</feature>
<reference evidence="20" key="1">
    <citation type="submission" date="2023-08" db="EMBL/GenBank/DDBJ databases">
        <title>Chromosome-level Genome Assembly of mud carp (Cirrhinus molitorella).</title>
        <authorList>
            <person name="Liu H."/>
        </authorList>
    </citation>
    <scope>NUCLEOTIDE SEQUENCE</scope>
    <source>
        <strain evidence="20">Prfri</strain>
        <tissue evidence="20">Muscle</tissue>
    </source>
</reference>
<dbReference type="SUPFAM" id="SSF56112">
    <property type="entry name" value="Protein kinase-like (PK-like)"/>
    <property type="match status" value="1"/>
</dbReference>
<feature type="compositionally biased region" description="Polar residues" evidence="18">
    <location>
        <begin position="1648"/>
        <end position="1663"/>
    </location>
</feature>
<dbReference type="PROSITE" id="PS50011">
    <property type="entry name" value="PROTEIN_KINASE_DOM"/>
    <property type="match status" value="1"/>
</dbReference>
<evidence type="ECO:0000256" key="7">
    <source>
        <dbReference type="ARBA" id="ARBA00022679"/>
    </source>
</evidence>
<feature type="region of interest" description="Disordered" evidence="18">
    <location>
        <begin position="2522"/>
        <end position="2558"/>
    </location>
</feature>
<dbReference type="PROSITE" id="PS00108">
    <property type="entry name" value="PROTEIN_KINASE_ST"/>
    <property type="match status" value="1"/>
</dbReference>
<feature type="compositionally biased region" description="Polar residues" evidence="18">
    <location>
        <begin position="2137"/>
        <end position="2147"/>
    </location>
</feature>
<keyword evidence="5" id="KW-0723">Serine/threonine-protein kinase</keyword>
<keyword evidence="7" id="KW-0808">Transferase</keyword>
<evidence type="ECO:0000256" key="18">
    <source>
        <dbReference type="SAM" id="MobiDB-lite"/>
    </source>
</evidence>
<proteinExistence type="predicted"/>
<dbReference type="Proteomes" id="UP001187343">
    <property type="component" value="Unassembled WGS sequence"/>
</dbReference>
<feature type="region of interest" description="Disordered" evidence="18">
    <location>
        <begin position="2467"/>
        <end position="2503"/>
    </location>
</feature>
<feature type="region of interest" description="Disordered" evidence="18">
    <location>
        <begin position="2271"/>
        <end position="2368"/>
    </location>
</feature>
<feature type="compositionally biased region" description="Low complexity" evidence="18">
    <location>
        <begin position="1950"/>
        <end position="1978"/>
    </location>
</feature>
<feature type="compositionally biased region" description="Low complexity" evidence="18">
    <location>
        <begin position="2355"/>
        <end position="2364"/>
    </location>
</feature>
<feature type="compositionally biased region" description="Polar residues" evidence="18">
    <location>
        <begin position="42"/>
        <end position="52"/>
    </location>
</feature>
<evidence type="ECO:0000256" key="5">
    <source>
        <dbReference type="ARBA" id="ARBA00022527"/>
    </source>
</evidence>
<feature type="compositionally biased region" description="Low complexity" evidence="18">
    <location>
        <begin position="1857"/>
        <end position="1866"/>
    </location>
</feature>
<feature type="region of interest" description="Disordered" evidence="18">
    <location>
        <begin position="1254"/>
        <end position="1278"/>
    </location>
</feature>
<evidence type="ECO:0000259" key="19">
    <source>
        <dbReference type="PROSITE" id="PS50011"/>
    </source>
</evidence>
<evidence type="ECO:0000256" key="2">
    <source>
        <dbReference type="ARBA" id="ARBA00004496"/>
    </source>
</evidence>
<keyword evidence="21" id="KW-1185">Reference proteome</keyword>
<dbReference type="FunFam" id="1.10.510.10:FF:000006">
    <property type="entry name" value="Serine/threonine-protein kinase WNK1 isoform 2"/>
    <property type="match status" value="1"/>
</dbReference>
<comment type="catalytic activity">
    <reaction evidence="12">
        <text>L-threonyl-[protein] + ATP = O-phospho-L-threonyl-[protein] + ADP + H(+)</text>
        <dbReference type="Rhea" id="RHEA:46608"/>
        <dbReference type="Rhea" id="RHEA-COMP:11060"/>
        <dbReference type="Rhea" id="RHEA-COMP:11605"/>
        <dbReference type="ChEBI" id="CHEBI:15378"/>
        <dbReference type="ChEBI" id="CHEBI:30013"/>
        <dbReference type="ChEBI" id="CHEBI:30616"/>
        <dbReference type="ChEBI" id="CHEBI:61977"/>
        <dbReference type="ChEBI" id="CHEBI:456216"/>
        <dbReference type="EC" id="2.7.11.1"/>
    </reaction>
</comment>
<dbReference type="FunFam" id="3.10.20.90:FF:000166">
    <property type="entry name" value="serine/threonine-protein kinase WNK3 isoform X1"/>
    <property type="match status" value="1"/>
</dbReference>
<dbReference type="Gene3D" id="3.30.200.20">
    <property type="entry name" value="Phosphorylase Kinase, domain 1"/>
    <property type="match status" value="1"/>
</dbReference>
<dbReference type="Gene3D" id="1.10.510.10">
    <property type="entry name" value="Transferase(Phosphotransferase) domain 1"/>
    <property type="match status" value="1"/>
</dbReference>
<feature type="compositionally biased region" description="Basic and acidic residues" evidence="18">
    <location>
        <begin position="2185"/>
        <end position="2205"/>
    </location>
</feature>
<dbReference type="Pfam" id="PF24889">
    <property type="entry name" value="CCTL2_WNK"/>
    <property type="match status" value="1"/>
</dbReference>
<evidence type="ECO:0000256" key="8">
    <source>
        <dbReference type="ARBA" id="ARBA00022741"/>
    </source>
</evidence>
<gene>
    <name evidence="20" type="ORF">Q8A67_016408</name>
</gene>
<dbReference type="InterPro" id="IPR056865">
    <property type="entry name" value="CCTL2_WNK"/>
</dbReference>
<dbReference type="GO" id="GO:0005737">
    <property type="term" value="C:cytoplasm"/>
    <property type="evidence" value="ECO:0007669"/>
    <property type="project" value="UniProtKB-SubCell"/>
</dbReference>
<dbReference type="FunFam" id="3.10.20.90:FF:000007">
    <property type="entry name" value="Serine/threonine-protein kinase WNK1 isoform 1"/>
    <property type="match status" value="1"/>
</dbReference>
<dbReference type="InterPro" id="IPR008271">
    <property type="entry name" value="Ser/Thr_kinase_AS"/>
</dbReference>
<sequence>MATDPGEPTATEESSGEKPDGEREEESDQGNRGARERERMHSTPSDVPSSQTQERRAWGAGGGGGGVEDGKETEVPARPLTFFMPSSPAAHEPCRKRENKRFFRKSVEICEEDDEVEETPGAPHSAPHLEFCASDSVFTSGAQQLPTSASAALGEDGTHGTQDPDKTGFTAPALKGKERDKEQEEEAEMKAVATSPSGRFLKFDIELGRGAFKTVYKGLDTETWVEVAWCELQDRKLTKAEQQRFKEEAEMLKGLQHPNIVRFYDSWESVLRGKKCIVLVTELMTSGTLKTYLKRFKVMKPKVLRSWCRQILKGLQFLHTRTPPIVHRDLKCDNIFITGPTGSVKIGDLGLATLMRTSFAKSVIGTPEFMAPEMYEEHYDESVDVYAFGMCMLEMATSEYPYSECQNAAQIYRKVTSGIKPASFDKVNDPEVKEIIEGCIRQNRLERLSVKDLLNHAFFAEDTGVRVELAEEDTGCKVCLALRIWVEEPKKLKGKHKDNEAIEFSYDLENDSAEEVALEMVKSGFFHESDAKVVGKSIRDRVTLIKKSRERRQQQLLQQQQQQSLDERRDSTVLTSSFSYVLPSGTTSSQGTGAVAVAAAGGQGEAEELPEVDQHVQQQGTALGLTEGESLPAVSGQSQAFSVPETGNQCAHAQTSYPTGTSGVKGAGVMSHPQMLPVGQSGGVPNVPVGQNGGISGISIGQSGGGAPNIPVAQTFIQPVTMASQVPLSVPQQYSQPLPPYSTDVTSSQILHSRPADASTPHSSLVQSQSYIPPISPQAPMTVLASSIPAGEPIASAGNIMPPMQTQTTIAPAQVTDILPQQTIVQTQQQVMSELPGTLQLNIQQPTPQKQANIMQQHQAVLLPQQTDHVQQMAVLLQQPQHVEQPQASHRPSLVEMQVPTLVQAVPKMVSTQVPAPVLIQQQVPPQMSTQPPAQMQIQSQGDAAIYTQIPLQTAPQSVGGHIQAGQLQVPQPAQQITSPTQVPAPQPIHSFVPTPTQMVSQGQTLPSQTQLVTPHGAPSLQCQVPIGSTTPAPLVHATVPPASTLLPTQYAHAPVAPQTIQSVHLDLTQSVKQQQPPLQQYQQAVLSPVSLAPTINPMATSSTQCFLQQTNQTQMQAQAPPVIQAQQQPVSVASMQTVLQPMAPVQPQATQQYEQQLPQAHHVQQLLPPNAVLPQDLHQQPSQPQPLLQHMLPIHIAPSQVPQTQARTVPLYSQVVSATPASPQNQQKPTLPSVQSQAQAQTHIEATGSFEQPPYSQAAFMPSQIPPSPSHTSLQPSATLPALQPAVPVSEIPVTVEAQLTQARPADMIPASPPTVNASQSHDSNGSVLPTTSLTESDAALLGIAQDSLNQSANRGSSSGSAPVNGDEAQSLWASGKLDKVKSQRRSSCQKAEKTHFQLSMLQVSGTGDNMVECQLETHSNKMVTFKFDIEGDAPEDIADYMVEEDFVLEPEKEKFVEELRAIVKKAQGILSTQSQTGSLEQLHVSTPSSTTMDSAPQSSPVGRWRFFINQTIRHRDSHSNQGASTPPPVGEARVPKSTEPEKDHESPQRSESFAGIASSPSSSLSASSPPVSTVSAPASMSALTIAAQKDVTPVALPKVEPATLTAGPIPVTASTTSASPFPAVASLIGSSMDQRDATIKGEGEQPLSTLSTYGTPPQSLVSHADPSQLLLAQTQMQTPDVLQQTQTLQSAMTTSEQVQKQQITPQPIHQVTPQPPKVQPSESKTLSQPVPMETVPLQGGLSAAQVQQVPHQPVPVESQQAAMQQTAFLQQHSLQTATAEQIQQHKVEQYVSQETTTILSMHPQHGLQTQDPQQVRAPFQPVIPQQLPTEQTQTLLQHVPHDMAQTAVPVQKQASLQQSESELSTGEDTVSHSALPHPSSDTSLPPLPLSETTLPALSHTFTPSPAQPSSVAESDSEGPPKIEFVDNRIKTLDEKLRTLLYQEHTASGTVLGSGSTGGTAPAPSSTSGSAVASTAVDESSEPPNLFSAPPTTSSDTSPHSSSSTTSSTTPRSSSTSPDGERERAGEEETIPSAVQHQPASSFSSTSPPCSLVSPPQEPGSPKIQSEPSAPPSLTESSTPGDVLLPSSSQPPVPLWPGQQQHNEGDGNLSQGMKEEREASTNDQPSSRRGRFQVIPVSQSAEQIPTQEAAPTHGTTQRKVGRFSVTQAEQREEHLTDSSPVSPDLERERRKSKGKDGEKDEKRTTAPSHPPRSHAPLGSSDDESEVEDEDLRRELHKLREKHIKEVVSLQAQQNRELQDLYRQLRSLKDHRQPMSMTLPRTSPLPTAPLAISPRRPRPAKTKLRPRPHSHMDNNGVTHQGSLQQSSSYSGGEQSRLHSYCKPEKSQSLTANRDQSPSAQSSASRKSTFTDELHKLVDEWSKEAVCPVQPKPSLNQIKQIQQVQELGGWGQTTETTASSGWFSGAPLTAPVSVSMSTMAPAPYSTISGQTPLSQQNAHLQPALHRQPLQYSPSPLHPQQVQLPGSGTPSLITTAGPPLPPATSITAASAPATAANQDAVFCSCSPSSCSSSSCSTSALPPSAKLHPKPSTSTLPLGQQ</sequence>
<comment type="catalytic activity">
    <reaction evidence="13">
        <text>L-seryl-[protein] + ATP = O-phospho-L-seryl-[protein] + ADP + H(+)</text>
        <dbReference type="Rhea" id="RHEA:17989"/>
        <dbReference type="Rhea" id="RHEA-COMP:9863"/>
        <dbReference type="Rhea" id="RHEA-COMP:11604"/>
        <dbReference type="ChEBI" id="CHEBI:15378"/>
        <dbReference type="ChEBI" id="CHEBI:29999"/>
        <dbReference type="ChEBI" id="CHEBI:30616"/>
        <dbReference type="ChEBI" id="CHEBI:83421"/>
        <dbReference type="ChEBI" id="CHEBI:456216"/>
        <dbReference type="EC" id="2.7.11.1"/>
    </reaction>
</comment>
<evidence type="ECO:0000256" key="10">
    <source>
        <dbReference type="ARBA" id="ARBA00022840"/>
    </source>
</evidence>
<evidence type="ECO:0000256" key="1">
    <source>
        <dbReference type="ARBA" id="ARBA00001946"/>
    </source>
</evidence>
<evidence type="ECO:0000313" key="21">
    <source>
        <dbReference type="Proteomes" id="UP001187343"/>
    </source>
</evidence>
<name>A0AA88THZ0_9TELE</name>
<feature type="compositionally biased region" description="Polar residues" evidence="18">
    <location>
        <begin position="2064"/>
        <end position="2081"/>
    </location>
</feature>
<comment type="subunit">
    <text evidence="14">Interacts with WNK1 and WNK4.</text>
</comment>
<dbReference type="EC" id="2.7.11.1" evidence="3"/>
<evidence type="ECO:0000256" key="3">
    <source>
        <dbReference type="ARBA" id="ARBA00012513"/>
    </source>
</evidence>
<feature type="compositionally biased region" description="Low complexity" evidence="18">
    <location>
        <begin position="1552"/>
        <end position="1577"/>
    </location>
</feature>
<dbReference type="InterPro" id="IPR050588">
    <property type="entry name" value="WNK_Ser-Thr_kinase"/>
</dbReference>
<comment type="subcellular location">
    <subcellularLocation>
        <location evidence="2">Cytoplasm</location>
    </subcellularLocation>
</comment>
<feature type="compositionally biased region" description="Basic and acidic residues" evidence="18">
    <location>
        <begin position="156"/>
        <end position="166"/>
    </location>
</feature>
<feature type="compositionally biased region" description="Low complexity" evidence="18">
    <location>
        <begin position="1989"/>
        <end position="2019"/>
    </location>
</feature>
<dbReference type="CDD" id="cd14031">
    <property type="entry name" value="STKc_WNK3"/>
    <property type="match status" value="1"/>
</dbReference>
<feature type="compositionally biased region" description="Basic and acidic residues" evidence="18">
    <location>
        <begin position="1636"/>
        <end position="1645"/>
    </location>
</feature>
<organism evidence="20 21">
    <name type="scientific">Cirrhinus molitorella</name>
    <name type="common">mud carp</name>
    <dbReference type="NCBI Taxonomy" id="172907"/>
    <lineage>
        <taxon>Eukaryota</taxon>
        <taxon>Metazoa</taxon>
        <taxon>Chordata</taxon>
        <taxon>Craniata</taxon>
        <taxon>Vertebrata</taxon>
        <taxon>Euteleostomi</taxon>
        <taxon>Actinopterygii</taxon>
        <taxon>Neopterygii</taxon>
        <taxon>Teleostei</taxon>
        <taxon>Ostariophysi</taxon>
        <taxon>Cypriniformes</taxon>
        <taxon>Cyprinidae</taxon>
        <taxon>Labeoninae</taxon>
        <taxon>Labeonini</taxon>
        <taxon>Cirrhinus</taxon>
    </lineage>
</organism>
<comment type="cofactor">
    <cofactor evidence="1">
        <name>Mg(2+)</name>
        <dbReference type="ChEBI" id="CHEBI:18420"/>
    </cofactor>
</comment>
<feature type="region of interest" description="Disordered" evidence="18">
    <location>
        <begin position="1477"/>
        <end position="1502"/>
    </location>
</feature>
<evidence type="ECO:0000256" key="12">
    <source>
        <dbReference type="ARBA" id="ARBA00047899"/>
    </source>
</evidence>
<evidence type="ECO:0000256" key="4">
    <source>
        <dbReference type="ARBA" id="ARBA00022490"/>
    </source>
</evidence>
<feature type="region of interest" description="Disordered" evidence="18">
    <location>
        <begin position="1308"/>
        <end position="1332"/>
    </location>
</feature>